<gene>
    <name evidence="1" type="ORF">SAP269_16550</name>
</gene>
<keyword evidence="2" id="KW-1185">Reference proteome</keyword>
<reference evidence="2" key="1">
    <citation type="journal article" date="2024" name="FEMS Microbiol. Lett.">
        <title>Genomic insights into Spiroplasma endosymbionts that induce male-killing and protective phenotypes in the pea aphid.</title>
        <authorList>
            <person name="Arai H."/>
            <person name="Legeai F."/>
            <person name="Kageyama D."/>
            <person name="Sugio A."/>
            <person name="Simon J.C."/>
        </authorList>
    </citation>
    <scope>NUCLEOTIDE SEQUENCE [LARGE SCALE GENOMIC DNA]</scope>
    <source>
        <strain evidence="2">sAp269</strain>
    </source>
</reference>
<sequence>MIISNAMKIQLMKQAHLALKQNQQLIKRCSYWKIFPFIINNGAIPLTETGYKPINSKISDFGQYELILTGTTPVVCIWKNSTKIYQKNKGKINEETHKSSGQDEFYTKQYKIGDYWNAYLIDDTSGVDFSNLPNNQIFKTVQTKRQYTLVMFEEHITIDDYLQFFCVFNDENENIGGNSGKNQDRQLLYIPNVTNYYSPYNGAFSMQVLTFSSLNDRVVSTGQNTLDFVQYASPGSGYAFPTIQQGKVTLNRTLMRDIGVRYSHRQSYGLELLSSCYYYGRPIIQGQEPIEQNNEEIFESKVFASRRLFIAGNNDLSTTDIKNNRGLLAGINDKITTSSHPETTFYNIMDAKPTGFTNFKNFTEWLKTSLNFQDNLFVTKDFKGMLAFDKDKARLSNGTSVGEAKFFWDSEWNINNLTGNYNVDMSSNFKYKDPDTHLIIGSPTVDYSKISQKYMSAILNFNSVVFSPLIQIPYDSNQWLPFALSDIPLIGKLLNALTLGIWSSWVITQNVQQYKKMLYFNGFMSAFFTSNLESIIGNGGLIPLNAFTNDNDFTIGKLLGANVSTTAMTMKLTDRISVYQWDATTGKKLEVKEQISSVDLSQKKNNKVYILAEDTEFLDIASPFTNEDKDCQWNPTSNGVIDGSNYAYIIDTIVTQSLHQGEERHTFYSDNPFTYQGDYNEISVAQVRYRNIGSLSSNMFDWTTLYKLNHDEYEESEETTFSYPAKILPPSPQNIAKTIIIIPKIPSIEVSLNHYDTLHRNGNVELNYSNTDWMKNNFSLIKPLNIDINFKDYLVPTLLINTFNDLKRYYKSIDVYLHYEYETEEWSSTSTKPFKNFNTNENFNPSKNQTLFKSYNLSELFYYTKENKMKIFEEYEIKRDYDNIQQYNSYKSKSFIFSVPENINNLYQISNDELSGYMKGYNFDTNVNDIKYIPF</sequence>
<accession>A0ABM8JPA6</accession>
<dbReference type="RefSeq" id="WP_353305940.1">
    <property type="nucleotide sequence ID" value="NZ_AP028955.1"/>
</dbReference>
<protein>
    <recommendedName>
        <fullName evidence="3">Adhesin P123</fullName>
    </recommendedName>
</protein>
<proteinExistence type="predicted"/>
<dbReference type="Proteomes" id="UP001473424">
    <property type="component" value="Chromosome"/>
</dbReference>
<evidence type="ECO:0008006" key="3">
    <source>
        <dbReference type="Google" id="ProtNLM"/>
    </source>
</evidence>
<dbReference type="EMBL" id="AP028955">
    <property type="protein sequence ID" value="BET39066.1"/>
    <property type="molecule type" value="Genomic_DNA"/>
</dbReference>
<evidence type="ECO:0000313" key="2">
    <source>
        <dbReference type="Proteomes" id="UP001473424"/>
    </source>
</evidence>
<evidence type="ECO:0000313" key="1">
    <source>
        <dbReference type="EMBL" id="BET39066.1"/>
    </source>
</evidence>
<organism evidence="1 2">
    <name type="scientific">Spiroplasma ixodetis</name>
    <dbReference type="NCBI Taxonomy" id="2141"/>
    <lineage>
        <taxon>Bacteria</taxon>
        <taxon>Bacillati</taxon>
        <taxon>Mycoplasmatota</taxon>
        <taxon>Mollicutes</taxon>
        <taxon>Entomoplasmatales</taxon>
        <taxon>Spiroplasmataceae</taxon>
        <taxon>Spiroplasma</taxon>
    </lineage>
</organism>
<name>A0ABM8JPA6_9MOLU</name>